<dbReference type="AlphaFoldDB" id="A0AAV0ATP2"/>
<sequence length="131" mass="15713">MTSLSKSNQINLIYSQLKKISKDWRCDPLKLNQPKLQISNSMNDAIERMYRSEYSRIDETVLMDEVKRLNGFIRFHNSLKNLSDDEICKRYPLPDSIRNPKSFPNHYKDLNEGVERAIRGERLPWYKSWFR</sequence>
<proteinExistence type="predicted"/>
<reference evidence="1" key="1">
    <citation type="submission" date="2022-06" db="EMBL/GenBank/DDBJ databases">
        <authorList>
            <consortium name="SYNGENTA / RWTH Aachen University"/>
        </authorList>
    </citation>
    <scope>NUCLEOTIDE SEQUENCE</scope>
</reference>
<gene>
    <name evidence="1" type="ORF">PPACK8108_LOCUS7595</name>
</gene>
<organism evidence="1 2">
    <name type="scientific">Phakopsora pachyrhizi</name>
    <name type="common">Asian soybean rust disease fungus</name>
    <dbReference type="NCBI Taxonomy" id="170000"/>
    <lineage>
        <taxon>Eukaryota</taxon>
        <taxon>Fungi</taxon>
        <taxon>Dikarya</taxon>
        <taxon>Basidiomycota</taxon>
        <taxon>Pucciniomycotina</taxon>
        <taxon>Pucciniomycetes</taxon>
        <taxon>Pucciniales</taxon>
        <taxon>Phakopsoraceae</taxon>
        <taxon>Phakopsora</taxon>
    </lineage>
</organism>
<accession>A0AAV0ATP2</accession>
<dbReference type="EMBL" id="CALTRL010001496">
    <property type="protein sequence ID" value="CAH7672763.1"/>
    <property type="molecule type" value="Genomic_DNA"/>
</dbReference>
<evidence type="ECO:0000313" key="2">
    <source>
        <dbReference type="Proteomes" id="UP001153365"/>
    </source>
</evidence>
<evidence type="ECO:0000313" key="1">
    <source>
        <dbReference type="EMBL" id="CAH7672763.1"/>
    </source>
</evidence>
<comment type="caution">
    <text evidence="1">The sequence shown here is derived from an EMBL/GenBank/DDBJ whole genome shotgun (WGS) entry which is preliminary data.</text>
</comment>
<keyword evidence="2" id="KW-1185">Reference proteome</keyword>
<dbReference type="Proteomes" id="UP001153365">
    <property type="component" value="Unassembled WGS sequence"/>
</dbReference>
<dbReference type="Pfam" id="PF20180">
    <property type="entry name" value="UQCC2_CBP6"/>
    <property type="match status" value="1"/>
</dbReference>
<name>A0AAV0ATP2_PHAPC</name>
<protein>
    <submittedName>
        <fullName evidence="1">Uncharacterized protein</fullName>
    </submittedName>
</protein>